<evidence type="ECO:0000313" key="16">
    <source>
        <dbReference type="EMBL" id="GAC94154.1"/>
    </source>
</evidence>
<dbReference type="CDD" id="cd01170">
    <property type="entry name" value="THZ_kinase"/>
    <property type="match status" value="1"/>
</dbReference>
<organism evidence="16 17">
    <name type="scientific">Pseudozyma hubeiensis (strain SY62)</name>
    <name type="common">Yeast</name>
    <dbReference type="NCBI Taxonomy" id="1305764"/>
    <lineage>
        <taxon>Eukaryota</taxon>
        <taxon>Fungi</taxon>
        <taxon>Dikarya</taxon>
        <taxon>Basidiomycota</taxon>
        <taxon>Ustilaginomycotina</taxon>
        <taxon>Ustilaginomycetes</taxon>
        <taxon>Ustilaginales</taxon>
        <taxon>Ustilaginaceae</taxon>
        <taxon>Pseudozyma</taxon>
    </lineage>
</organism>
<protein>
    <recommendedName>
        <fullName evidence="15">Thiamine phosphate synthase/TenI domain-containing protein</fullName>
    </recommendedName>
</protein>
<keyword evidence="9" id="KW-0067">ATP-binding</keyword>
<dbReference type="HAMAP" id="MF_00097">
    <property type="entry name" value="TMP_synthase"/>
    <property type="match status" value="1"/>
</dbReference>
<dbReference type="GO" id="GO:0005737">
    <property type="term" value="C:cytoplasm"/>
    <property type="evidence" value="ECO:0007669"/>
    <property type="project" value="TreeGrafter"/>
</dbReference>
<evidence type="ECO:0000256" key="10">
    <source>
        <dbReference type="ARBA" id="ARBA00022842"/>
    </source>
</evidence>
<dbReference type="SUPFAM" id="SSF53613">
    <property type="entry name" value="Ribokinase-like"/>
    <property type="match status" value="1"/>
</dbReference>
<accession>R9NZF3</accession>
<dbReference type="GO" id="GO:0005524">
    <property type="term" value="F:ATP binding"/>
    <property type="evidence" value="ECO:0007669"/>
    <property type="project" value="UniProtKB-KW"/>
</dbReference>
<comment type="catalytic activity">
    <reaction evidence="13">
        <text>2-(2-carboxy-4-methylthiazol-5-yl)ethyl phosphate + 4-amino-2-methyl-5-(diphosphooxymethyl)pyrimidine + 2 H(+) = thiamine phosphate + CO2 + diphosphate</text>
        <dbReference type="Rhea" id="RHEA:47848"/>
        <dbReference type="ChEBI" id="CHEBI:15378"/>
        <dbReference type="ChEBI" id="CHEBI:16526"/>
        <dbReference type="ChEBI" id="CHEBI:33019"/>
        <dbReference type="ChEBI" id="CHEBI:37575"/>
        <dbReference type="ChEBI" id="CHEBI:57841"/>
        <dbReference type="ChEBI" id="CHEBI:62890"/>
        <dbReference type="EC" id="2.5.1.3"/>
    </reaction>
</comment>
<keyword evidence="11" id="KW-0784">Thiamine biosynthesis</keyword>
<evidence type="ECO:0000256" key="3">
    <source>
        <dbReference type="ARBA" id="ARBA00004868"/>
    </source>
</evidence>
<dbReference type="InterPro" id="IPR029056">
    <property type="entry name" value="Ribokinase-like"/>
</dbReference>
<dbReference type="SUPFAM" id="SSF51391">
    <property type="entry name" value="Thiamin phosphate synthase"/>
    <property type="match status" value="1"/>
</dbReference>
<evidence type="ECO:0000256" key="11">
    <source>
        <dbReference type="ARBA" id="ARBA00022977"/>
    </source>
</evidence>
<dbReference type="InterPro" id="IPR013785">
    <property type="entry name" value="Aldolase_TIM"/>
</dbReference>
<dbReference type="Pfam" id="PF02110">
    <property type="entry name" value="HK"/>
    <property type="match status" value="1"/>
</dbReference>
<dbReference type="AlphaFoldDB" id="R9NZF3"/>
<keyword evidence="10" id="KW-0460">Magnesium</keyword>
<dbReference type="OrthoDB" id="4994at2759"/>
<dbReference type="InterPro" id="IPR036206">
    <property type="entry name" value="ThiamineP_synth_sf"/>
</dbReference>
<evidence type="ECO:0000259" key="15">
    <source>
        <dbReference type="Pfam" id="PF02581"/>
    </source>
</evidence>
<dbReference type="Proteomes" id="UP000014071">
    <property type="component" value="Unassembled WGS sequence"/>
</dbReference>
<keyword evidence="8" id="KW-0418">Kinase</keyword>
<comment type="catalytic activity">
    <reaction evidence="14">
        <text>2-[(2R,5Z)-2-carboxy-4-methylthiazol-5(2H)-ylidene]ethyl phosphate + 4-amino-2-methyl-5-(diphosphooxymethyl)pyrimidine + 2 H(+) = thiamine phosphate + CO2 + diphosphate</text>
        <dbReference type="Rhea" id="RHEA:47844"/>
        <dbReference type="ChEBI" id="CHEBI:15378"/>
        <dbReference type="ChEBI" id="CHEBI:16526"/>
        <dbReference type="ChEBI" id="CHEBI:33019"/>
        <dbReference type="ChEBI" id="CHEBI:37575"/>
        <dbReference type="ChEBI" id="CHEBI:57841"/>
        <dbReference type="ChEBI" id="CHEBI:62899"/>
        <dbReference type="EC" id="2.5.1.3"/>
    </reaction>
</comment>
<name>R9NZF3_PSEHS</name>
<evidence type="ECO:0000256" key="14">
    <source>
        <dbReference type="ARBA" id="ARBA00047883"/>
    </source>
</evidence>
<dbReference type="EMBL" id="DF238782">
    <property type="protein sequence ID" value="GAC94154.1"/>
    <property type="molecule type" value="Genomic_DNA"/>
</dbReference>
<gene>
    <name evidence="16" type="ORF">PHSY_001723</name>
</gene>
<evidence type="ECO:0000256" key="5">
    <source>
        <dbReference type="ARBA" id="ARBA00022679"/>
    </source>
</evidence>
<dbReference type="PRINTS" id="PR01099">
    <property type="entry name" value="HYETHTZKNASE"/>
</dbReference>
<dbReference type="InterPro" id="IPR034291">
    <property type="entry name" value="TMP_synthase"/>
</dbReference>
<reference evidence="17" key="1">
    <citation type="journal article" date="2013" name="Genome Announc.">
        <title>Draft genome sequence of the basidiomycetous yeast-like fungus Pseudozyma hubeiensis SY62, which produces an abundant amount of the biosurfactant mannosylerythritol lipids.</title>
        <authorList>
            <person name="Konishi M."/>
            <person name="Hatada Y."/>
            <person name="Horiuchi J."/>
        </authorList>
    </citation>
    <scope>NUCLEOTIDE SEQUENCE [LARGE SCALE GENOMIC DNA]</scope>
    <source>
        <strain evidence="17">SY62</strain>
    </source>
</reference>
<dbReference type="STRING" id="1305764.R9NZF3"/>
<comment type="pathway">
    <text evidence="3">Cofactor biosynthesis; thiamine diphosphate biosynthesis; 4-methyl-5-(2-phosphoethyl)-thiazole from 5-(2-hydroxyethyl)-4-methylthiazole: step 1/1.</text>
</comment>
<dbReference type="PANTHER" id="PTHR20857">
    <property type="entry name" value="THIAMINE-PHOSPHATE PYROPHOSPHORYLASE"/>
    <property type="match status" value="1"/>
</dbReference>
<evidence type="ECO:0000256" key="9">
    <source>
        <dbReference type="ARBA" id="ARBA00022840"/>
    </source>
</evidence>
<dbReference type="Pfam" id="PF02581">
    <property type="entry name" value="TMP-TENI"/>
    <property type="match status" value="1"/>
</dbReference>
<comment type="pathway">
    <text evidence="4">Cofactor biosynthesis; thiamine diphosphate biosynthesis; thiamine phosphate from 4-amino-2-methyl-5-diphosphomethylpyrimidine and 4-methyl-5-(2-phosphoethyl)-thiazole: step 1/1.</text>
</comment>
<dbReference type="eggNOG" id="ENOG502QS2M">
    <property type="taxonomic scope" value="Eukaryota"/>
</dbReference>
<dbReference type="CDD" id="cd00564">
    <property type="entry name" value="TMP_TenI"/>
    <property type="match status" value="1"/>
</dbReference>
<dbReference type="Gene3D" id="3.20.20.70">
    <property type="entry name" value="Aldolase class I"/>
    <property type="match status" value="1"/>
</dbReference>
<proteinExistence type="inferred from homology"/>
<comment type="cofactor">
    <cofactor evidence="2">
        <name>Mg(2+)</name>
        <dbReference type="ChEBI" id="CHEBI:18420"/>
    </cofactor>
</comment>
<dbReference type="GO" id="GO:0009228">
    <property type="term" value="P:thiamine biosynthetic process"/>
    <property type="evidence" value="ECO:0007669"/>
    <property type="project" value="UniProtKB-KW"/>
</dbReference>
<dbReference type="GO" id="GO:0000287">
    <property type="term" value="F:magnesium ion binding"/>
    <property type="evidence" value="ECO:0007669"/>
    <property type="project" value="InterPro"/>
</dbReference>
<dbReference type="GO" id="GO:0004789">
    <property type="term" value="F:thiamine-phosphate diphosphorylase activity"/>
    <property type="evidence" value="ECO:0007669"/>
    <property type="project" value="UniProtKB-EC"/>
</dbReference>
<keyword evidence="7" id="KW-0547">Nucleotide-binding</keyword>
<dbReference type="RefSeq" id="XP_012187741.1">
    <property type="nucleotide sequence ID" value="XM_012332351.1"/>
</dbReference>
<keyword evidence="5" id="KW-0808">Transferase</keyword>
<dbReference type="GO" id="GO:0009229">
    <property type="term" value="P:thiamine diphosphate biosynthetic process"/>
    <property type="evidence" value="ECO:0007669"/>
    <property type="project" value="UniProtKB-UniPathway"/>
</dbReference>
<dbReference type="UniPathway" id="UPA00060">
    <property type="reaction ID" value="UER00139"/>
</dbReference>
<evidence type="ECO:0000256" key="12">
    <source>
        <dbReference type="ARBA" id="ARBA00047334"/>
    </source>
</evidence>
<keyword evidence="17" id="KW-1185">Reference proteome</keyword>
<dbReference type="HOGENOM" id="CLU_019943_1_1_1"/>
<dbReference type="Gene3D" id="3.40.1190.20">
    <property type="match status" value="1"/>
</dbReference>
<dbReference type="HAMAP" id="MF_00228">
    <property type="entry name" value="Thz_kinase"/>
    <property type="match status" value="1"/>
</dbReference>
<dbReference type="InterPro" id="IPR022998">
    <property type="entry name" value="ThiamineP_synth_TenI"/>
</dbReference>
<dbReference type="PANTHER" id="PTHR20857:SF23">
    <property type="entry name" value="THIAMINE BIOSYNTHETIC BIFUNCTIONAL ENZYME"/>
    <property type="match status" value="1"/>
</dbReference>
<dbReference type="GO" id="GO:0004417">
    <property type="term" value="F:hydroxyethylthiazole kinase activity"/>
    <property type="evidence" value="ECO:0007669"/>
    <property type="project" value="UniProtKB-EC"/>
</dbReference>
<evidence type="ECO:0000256" key="4">
    <source>
        <dbReference type="ARBA" id="ARBA00005165"/>
    </source>
</evidence>
<evidence type="ECO:0000256" key="1">
    <source>
        <dbReference type="ARBA" id="ARBA00001771"/>
    </source>
</evidence>
<feature type="domain" description="Thiamine phosphate synthase/TenI" evidence="15">
    <location>
        <begin position="69"/>
        <end position="267"/>
    </location>
</feature>
<sequence>MLTRARSLACIAGGVDVPIFLQSISSKHPSSCRSHRRASFQHISQIAATPSSTMSESPPLDKSKVDYSVYLVTGRDLLPAGVDYYTSLDLCLSQGHVTVVQIREKNTETDLFLDIARKSLAICDRYNVPMLINDNLSVCLSLPERVGLHIGQEDIPVTEARRILGERRLLGVSVKNVEQARVAMEEAKVDYVGVGPCYGTLSKAGITEEKAIGCSGAQKIVAELRKDGKRLPCVLIGGLNQKTAARTLFGVTSAGNAPDGIAVISAIVGRTDSDVAAKELSDIVKKYKAGLAASAGSSIAGVASAFALPPSVSTTKDVSWYKSAVASLLTFHRSSTSGPPLIQTITSHVSSTMSANLALAFSSSPIMSHEAAEAADLSLAIGALVLNIGTISPASLQGMHVAGTSANRNLKPVVLDPVGGGATQFRRDTVRGILNATQVTLLKGNAAELASIAGKSDEVKSRGVDSGAGALKDPVGLVRDLARKERSLVLLSGKKDYLTDGETVIMSDNGHPLLGAITGSGCALGVTVGAGLAAACNLAKSQSDGVTSLGNTLVAHGEVDLLVGALTGLLAMTIASEKAAVRDDVRGPGTFIPALQDELAAVSAEDILKMAKIDIVSS</sequence>
<evidence type="ECO:0000256" key="13">
    <source>
        <dbReference type="ARBA" id="ARBA00047851"/>
    </source>
</evidence>
<evidence type="ECO:0000256" key="2">
    <source>
        <dbReference type="ARBA" id="ARBA00001946"/>
    </source>
</evidence>
<comment type="catalytic activity">
    <reaction evidence="12">
        <text>4-methyl-5-(2-phosphooxyethyl)-thiazole + 4-amino-2-methyl-5-(diphosphooxymethyl)pyrimidine + H(+) = thiamine phosphate + diphosphate</text>
        <dbReference type="Rhea" id="RHEA:22328"/>
        <dbReference type="ChEBI" id="CHEBI:15378"/>
        <dbReference type="ChEBI" id="CHEBI:33019"/>
        <dbReference type="ChEBI" id="CHEBI:37575"/>
        <dbReference type="ChEBI" id="CHEBI:57841"/>
        <dbReference type="ChEBI" id="CHEBI:58296"/>
        <dbReference type="EC" id="2.5.1.3"/>
    </reaction>
</comment>
<evidence type="ECO:0000256" key="8">
    <source>
        <dbReference type="ARBA" id="ARBA00022777"/>
    </source>
</evidence>
<comment type="catalytic activity">
    <reaction evidence="1">
        <text>5-(2-hydroxyethyl)-4-methylthiazole + ATP = 4-methyl-5-(2-phosphooxyethyl)-thiazole + ADP + H(+)</text>
        <dbReference type="Rhea" id="RHEA:24212"/>
        <dbReference type="ChEBI" id="CHEBI:15378"/>
        <dbReference type="ChEBI" id="CHEBI:17957"/>
        <dbReference type="ChEBI" id="CHEBI:30616"/>
        <dbReference type="ChEBI" id="CHEBI:58296"/>
        <dbReference type="ChEBI" id="CHEBI:456216"/>
        <dbReference type="EC" id="2.7.1.50"/>
    </reaction>
</comment>
<evidence type="ECO:0000256" key="7">
    <source>
        <dbReference type="ARBA" id="ARBA00022741"/>
    </source>
</evidence>
<dbReference type="GeneID" id="24107020"/>
<dbReference type="InterPro" id="IPR000417">
    <property type="entry name" value="Hyethyz_kinase"/>
</dbReference>
<evidence type="ECO:0000313" key="17">
    <source>
        <dbReference type="Proteomes" id="UP000014071"/>
    </source>
</evidence>
<evidence type="ECO:0000256" key="6">
    <source>
        <dbReference type="ARBA" id="ARBA00022723"/>
    </source>
</evidence>
<keyword evidence="6" id="KW-0479">Metal-binding</keyword>